<organism evidence="13 14">
    <name type="scientific">Parazoarcus communis SWub3 = DSM 12120</name>
    <dbReference type="NCBI Taxonomy" id="1121029"/>
    <lineage>
        <taxon>Bacteria</taxon>
        <taxon>Pseudomonadati</taxon>
        <taxon>Pseudomonadota</taxon>
        <taxon>Betaproteobacteria</taxon>
        <taxon>Rhodocyclales</taxon>
        <taxon>Zoogloeaceae</taxon>
        <taxon>Parazoarcus</taxon>
    </lineage>
</organism>
<dbReference type="GO" id="GO:0006869">
    <property type="term" value="P:lipid transport"/>
    <property type="evidence" value="ECO:0007669"/>
    <property type="project" value="UniProtKB-KW"/>
</dbReference>
<protein>
    <submittedName>
        <fullName evidence="13">Lipid A export permease/ATP-binding protein MsbA</fullName>
    </submittedName>
</protein>
<feature type="transmembrane region" description="Helical" evidence="10">
    <location>
        <begin position="57"/>
        <end position="76"/>
    </location>
</feature>
<accession>A0A323VBD7</accession>
<dbReference type="PANTHER" id="PTHR43394">
    <property type="entry name" value="ATP-DEPENDENT PERMEASE MDL1, MITOCHONDRIAL"/>
    <property type="match status" value="1"/>
</dbReference>
<evidence type="ECO:0000256" key="3">
    <source>
        <dbReference type="ARBA" id="ARBA00022475"/>
    </source>
</evidence>
<dbReference type="GO" id="GO:0015421">
    <property type="term" value="F:ABC-type oligopeptide transporter activity"/>
    <property type="evidence" value="ECO:0007669"/>
    <property type="project" value="TreeGrafter"/>
</dbReference>
<dbReference type="PROSITE" id="PS00211">
    <property type="entry name" value="ABC_TRANSPORTER_1"/>
    <property type="match status" value="1"/>
</dbReference>
<keyword evidence="7 10" id="KW-1133">Transmembrane helix</keyword>
<feature type="domain" description="ABC transmembrane type-1" evidence="12">
    <location>
        <begin position="24"/>
        <end position="305"/>
    </location>
</feature>
<dbReference type="InterPro" id="IPR039421">
    <property type="entry name" value="Type_1_exporter"/>
</dbReference>
<dbReference type="SMART" id="SM00382">
    <property type="entry name" value="AAA"/>
    <property type="match status" value="1"/>
</dbReference>
<evidence type="ECO:0000256" key="7">
    <source>
        <dbReference type="ARBA" id="ARBA00022989"/>
    </source>
</evidence>
<dbReference type="InterPro" id="IPR011527">
    <property type="entry name" value="ABC1_TM_dom"/>
</dbReference>
<comment type="caution">
    <text evidence="13">The sequence shown here is derived from an EMBL/GenBank/DDBJ whole genome shotgun (WGS) entry which is preliminary data.</text>
</comment>
<comment type="subcellular location">
    <subcellularLocation>
        <location evidence="1">Cell membrane</location>
        <topology evidence="1">Multi-pass membrane protein</topology>
    </subcellularLocation>
</comment>
<evidence type="ECO:0000313" key="14">
    <source>
        <dbReference type="Proteomes" id="UP000248259"/>
    </source>
</evidence>
<keyword evidence="14" id="KW-1185">Reference proteome</keyword>
<name>A0A323VBD7_9RHOO</name>
<reference evidence="13 14" key="1">
    <citation type="submission" date="2018-06" db="EMBL/GenBank/DDBJ databases">
        <title>Azoarcus communis strain SWub3 genome.</title>
        <authorList>
            <person name="Zorraquino Salvo V."/>
            <person name="Toubiana D."/>
            <person name="Blumwald E."/>
        </authorList>
    </citation>
    <scope>NUCLEOTIDE SEQUENCE [LARGE SCALE GENOMIC DNA]</scope>
    <source>
        <strain evidence="13 14">SWub3</strain>
    </source>
</reference>
<keyword evidence="4 10" id="KW-0812">Transmembrane</keyword>
<dbReference type="Gene3D" id="3.40.50.300">
    <property type="entry name" value="P-loop containing nucleotide triphosphate hydrolases"/>
    <property type="match status" value="1"/>
</dbReference>
<dbReference type="InterPro" id="IPR036640">
    <property type="entry name" value="ABC1_TM_sf"/>
</dbReference>
<keyword evidence="9 10" id="KW-0472">Membrane</keyword>
<dbReference type="PANTHER" id="PTHR43394:SF1">
    <property type="entry name" value="ATP-BINDING CASSETTE SUB-FAMILY B MEMBER 10, MITOCHONDRIAL"/>
    <property type="match status" value="1"/>
</dbReference>
<dbReference type="Gene3D" id="1.20.1560.10">
    <property type="entry name" value="ABC transporter type 1, transmembrane domain"/>
    <property type="match status" value="1"/>
</dbReference>
<dbReference type="AlphaFoldDB" id="A0A323VBD7"/>
<feature type="transmembrane region" description="Helical" evidence="10">
    <location>
        <begin position="123"/>
        <end position="142"/>
    </location>
</feature>
<evidence type="ECO:0000313" key="13">
    <source>
        <dbReference type="EMBL" id="PZA17568.1"/>
    </source>
</evidence>
<dbReference type="OrthoDB" id="8554730at2"/>
<dbReference type="EMBL" id="QKOE01000003">
    <property type="protein sequence ID" value="PZA17568.1"/>
    <property type="molecule type" value="Genomic_DNA"/>
</dbReference>
<keyword evidence="5" id="KW-0547">Nucleotide-binding</keyword>
<dbReference type="PROSITE" id="PS50929">
    <property type="entry name" value="ABC_TM1F"/>
    <property type="match status" value="1"/>
</dbReference>
<evidence type="ECO:0000259" key="11">
    <source>
        <dbReference type="PROSITE" id="PS50893"/>
    </source>
</evidence>
<dbReference type="Pfam" id="PF00005">
    <property type="entry name" value="ABC_tran"/>
    <property type="match status" value="1"/>
</dbReference>
<keyword evidence="6 13" id="KW-0067">ATP-binding</keyword>
<evidence type="ECO:0000256" key="9">
    <source>
        <dbReference type="ARBA" id="ARBA00023136"/>
    </source>
</evidence>
<dbReference type="GO" id="GO:0016887">
    <property type="term" value="F:ATP hydrolysis activity"/>
    <property type="evidence" value="ECO:0007669"/>
    <property type="project" value="InterPro"/>
</dbReference>
<dbReference type="Pfam" id="PF00664">
    <property type="entry name" value="ABC_membrane"/>
    <property type="match status" value="1"/>
</dbReference>
<keyword evidence="2" id="KW-0813">Transport</keyword>
<dbReference type="InterPro" id="IPR003593">
    <property type="entry name" value="AAA+_ATPase"/>
</dbReference>
<proteinExistence type="predicted"/>
<dbReference type="SUPFAM" id="SSF90123">
    <property type="entry name" value="ABC transporter transmembrane region"/>
    <property type="match status" value="1"/>
</dbReference>
<evidence type="ECO:0000256" key="6">
    <source>
        <dbReference type="ARBA" id="ARBA00022840"/>
    </source>
</evidence>
<evidence type="ECO:0000256" key="2">
    <source>
        <dbReference type="ARBA" id="ARBA00022448"/>
    </source>
</evidence>
<feature type="transmembrane region" description="Helical" evidence="10">
    <location>
        <begin position="242"/>
        <end position="268"/>
    </location>
</feature>
<evidence type="ECO:0000256" key="5">
    <source>
        <dbReference type="ARBA" id="ARBA00022741"/>
    </source>
</evidence>
<dbReference type="FunFam" id="3.40.50.300:FF:000221">
    <property type="entry name" value="Multidrug ABC transporter ATP-binding protein"/>
    <property type="match status" value="1"/>
</dbReference>
<dbReference type="GO" id="GO:0005886">
    <property type="term" value="C:plasma membrane"/>
    <property type="evidence" value="ECO:0007669"/>
    <property type="project" value="UniProtKB-SubCell"/>
</dbReference>
<keyword evidence="3" id="KW-1003">Cell membrane</keyword>
<evidence type="ECO:0000256" key="1">
    <source>
        <dbReference type="ARBA" id="ARBA00004651"/>
    </source>
</evidence>
<sequence length="600" mass="63994">MKASLTLYLRLLATLRPYRAMVGLSVLAMLAAAALEPALPALLKPLVDESMIAGDRTAQWQVPLLLLTAFVFKGIADYLSTVSSQWIAHKAVTDLRCRLIHHQLHLPLAAHQAAPGGRMLSRVLYDVPQVGAALSTAWVVLVRDSLMVLGLLAYLFYVAWELALLMMTVAPVVAWLLRVAGRKLRGTHRALQETTARFTGLLGSVLNGLREIKLYAAQDAAEAGLGALAERQRRQTMRTVRVSAANAPLVQVVAATAVCGVIWVATLLSADNRLTPGEFVAFVAAMAMLFEPIRRLSNVNAVIQRGLAGAQSVFELLDMQLEPAATGVPEGSAFRQQRARGELVFERVEFAYPGQQEAALRQVDLHVEAGETVAVLGASGSGKSTLLSLIAGFQTVQGGRILLDGAPLDSVPLDWLRSQVAWVGQPVVLFDDTVAANIALGRPEASLEDIERAARAAQAWDFILTLPHGLETVIGPDGSLLSGGQRQRIAIARAFLKDAPILLLDEATSALDAVSEQAIGSALRTLCRNRTVVMVAHRLTSIRDADRIVVMAAGRVVQSGRHAVLAGVPGPYAALLAAPSVCAEEGSEGVRPQMVVEGAA</sequence>
<dbReference type="InterPro" id="IPR017871">
    <property type="entry name" value="ABC_transporter-like_CS"/>
</dbReference>
<dbReference type="Proteomes" id="UP000248259">
    <property type="component" value="Unassembled WGS sequence"/>
</dbReference>
<dbReference type="GO" id="GO:0005524">
    <property type="term" value="F:ATP binding"/>
    <property type="evidence" value="ECO:0007669"/>
    <property type="project" value="UniProtKB-KW"/>
</dbReference>
<dbReference type="PROSITE" id="PS50893">
    <property type="entry name" value="ABC_TRANSPORTER_2"/>
    <property type="match status" value="1"/>
</dbReference>
<evidence type="ECO:0000256" key="8">
    <source>
        <dbReference type="ARBA" id="ARBA00023055"/>
    </source>
</evidence>
<gene>
    <name evidence="13" type="ORF">DNK49_06885</name>
</gene>
<evidence type="ECO:0000256" key="10">
    <source>
        <dbReference type="SAM" id="Phobius"/>
    </source>
</evidence>
<evidence type="ECO:0000256" key="4">
    <source>
        <dbReference type="ARBA" id="ARBA00022692"/>
    </source>
</evidence>
<feature type="domain" description="ABC transporter" evidence="11">
    <location>
        <begin position="343"/>
        <end position="578"/>
    </location>
</feature>
<feature type="transmembrane region" description="Helical" evidence="10">
    <location>
        <begin position="154"/>
        <end position="177"/>
    </location>
</feature>
<dbReference type="RefSeq" id="WP_110523582.1">
    <property type="nucleotide sequence ID" value="NZ_QKOE01000003.1"/>
</dbReference>
<dbReference type="SUPFAM" id="SSF52540">
    <property type="entry name" value="P-loop containing nucleoside triphosphate hydrolases"/>
    <property type="match status" value="1"/>
</dbReference>
<dbReference type="InterPro" id="IPR027417">
    <property type="entry name" value="P-loop_NTPase"/>
</dbReference>
<dbReference type="InterPro" id="IPR003439">
    <property type="entry name" value="ABC_transporter-like_ATP-bd"/>
</dbReference>
<evidence type="ECO:0000259" key="12">
    <source>
        <dbReference type="PROSITE" id="PS50929"/>
    </source>
</evidence>
<dbReference type="CDD" id="cd18552">
    <property type="entry name" value="ABC_6TM_MsbA_like"/>
    <property type="match status" value="1"/>
</dbReference>
<keyword evidence="8" id="KW-0445">Lipid transport</keyword>